<evidence type="ECO:0000313" key="13">
    <source>
        <dbReference type="EMBL" id="CEA07599.1"/>
    </source>
</evidence>
<keyword evidence="9" id="KW-0594">Phospholipid biosynthesis</keyword>
<comment type="similarity">
    <text evidence="2 11">Belongs to the CDP-alcohol phosphatidyltransferase class-I family.</text>
</comment>
<evidence type="ECO:0000256" key="12">
    <source>
        <dbReference type="SAM" id="Phobius"/>
    </source>
</evidence>
<dbReference type="PANTHER" id="PTHR14269">
    <property type="entry name" value="CDP-DIACYLGLYCEROL--GLYCEROL-3-PHOSPHATE 3-PHOSPHATIDYLTRANSFERASE-RELATED"/>
    <property type="match status" value="1"/>
</dbReference>
<evidence type="ECO:0000256" key="9">
    <source>
        <dbReference type="ARBA" id="ARBA00023209"/>
    </source>
</evidence>
<evidence type="ECO:0000256" key="4">
    <source>
        <dbReference type="ARBA" id="ARBA00022679"/>
    </source>
</evidence>
<dbReference type="InterPro" id="IPR004570">
    <property type="entry name" value="Phosphatidylglycerol_P_synth"/>
</dbReference>
<evidence type="ECO:0000256" key="8">
    <source>
        <dbReference type="ARBA" id="ARBA00023136"/>
    </source>
</evidence>
<keyword evidence="10" id="KW-1208">Phospholipid metabolism</keyword>
<dbReference type="UniPathway" id="UPA00085"/>
<evidence type="ECO:0000256" key="6">
    <source>
        <dbReference type="ARBA" id="ARBA00022989"/>
    </source>
</evidence>
<comment type="subcellular location">
    <subcellularLocation>
        <location evidence="1">Membrane</location>
        <topology evidence="1">Multi-pass membrane protein</topology>
    </subcellularLocation>
</comment>
<dbReference type="InterPro" id="IPR048254">
    <property type="entry name" value="CDP_ALCOHOL_P_TRANSF_CS"/>
</dbReference>
<dbReference type="Pfam" id="PF01066">
    <property type="entry name" value="CDP-OH_P_transf"/>
    <property type="match status" value="1"/>
</dbReference>
<keyword evidence="8 12" id="KW-0472">Membrane</keyword>
<protein>
    <submittedName>
        <fullName evidence="13">CDP-diacylglycerol--glycerol-3-phosphate 3-phosphatidyltransferase</fullName>
    </submittedName>
</protein>
<keyword evidence="4 11" id="KW-0808">Transferase</keyword>
<dbReference type="PATRIC" id="fig|1461584.3.peg.910"/>
<feature type="transmembrane region" description="Helical" evidence="12">
    <location>
        <begin position="141"/>
        <end position="160"/>
    </location>
</feature>
<dbReference type="InterPro" id="IPR050324">
    <property type="entry name" value="CDP-alcohol_PTase-I"/>
</dbReference>
<evidence type="ECO:0000256" key="10">
    <source>
        <dbReference type="ARBA" id="ARBA00023264"/>
    </source>
</evidence>
<dbReference type="PANTHER" id="PTHR14269:SF62">
    <property type="entry name" value="CDP-DIACYLGLYCEROL--GLYCEROL-3-PHOSPHATE 3-PHOSPHATIDYLTRANSFERASE 1, CHLOROPLASTIC"/>
    <property type="match status" value="1"/>
</dbReference>
<keyword evidence="3" id="KW-0444">Lipid biosynthesis</keyword>
<dbReference type="AlphaFoldDB" id="A0A078MMU6"/>
<dbReference type="EMBL" id="LN483070">
    <property type="protein sequence ID" value="CEA07599.1"/>
    <property type="molecule type" value="Genomic_DNA"/>
</dbReference>
<organism evidence="13">
    <name type="scientific">Arthrobacter saudimassiliensis</name>
    <dbReference type="NCBI Taxonomy" id="1461584"/>
    <lineage>
        <taxon>Bacteria</taxon>
        <taxon>Bacillati</taxon>
        <taxon>Actinomycetota</taxon>
        <taxon>Actinomycetes</taxon>
        <taxon>Micrococcales</taxon>
        <taxon>Micrococcaceae</taxon>
        <taxon>Arthrobacter</taxon>
    </lineage>
</organism>
<keyword evidence="6 12" id="KW-1133">Transmembrane helix</keyword>
<accession>A0A078MMU6</accession>
<feature type="transmembrane region" description="Helical" evidence="12">
    <location>
        <begin position="106"/>
        <end position="129"/>
    </location>
</feature>
<sequence>MIRIIGAGARPGQTLTEVDTFWTVPNLITVLRFLGIPLFVWFAATDSYGRAFLTLVLVGGTDWVDGYLARRLNQVSTVGKWLDPAADRLAMIIVAVTFVVDGLAPIWLVYAIVIPDLILLANSLILFHGSPNLRVSNIGKIRTALLLVGAPLLLLTRVQGFDQQWLSTLADVILVLGCIGHVAAFAAYMAASWRKYRTERASGTG</sequence>
<evidence type="ECO:0000256" key="7">
    <source>
        <dbReference type="ARBA" id="ARBA00023098"/>
    </source>
</evidence>
<evidence type="ECO:0000256" key="11">
    <source>
        <dbReference type="RuleBase" id="RU003750"/>
    </source>
</evidence>
<dbReference type="Gene3D" id="1.20.120.1760">
    <property type="match status" value="1"/>
</dbReference>
<dbReference type="InterPro" id="IPR043130">
    <property type="entry name" value="CDP-OH_PTrfase_TM_dom"/>
</dbReference>
<dbReference type="GO" id="GO:0016020">
    <property type="term" value="C:membrane"/>
    <property type="evidence" value="ECO:0007669"/>
    <property type="project" value="UniProtKB-SubCell"/>
</dbReference>
<dbReference type="GO" id="GO:0046474">
    <property type="term" value="P:glycerophospholipid biosynthetic process"/>
    <property type="evidence" value="ECO:0007669"/>
    <property type="project" value="TreeGrafter"/>
</dbReference>
<dbReference type="PIRSF" id="PIRSF000847">
    <property type="entry name" value="Phos_ph_gly_syn"/>
    <property type="match status" value="1"/>
</dbReference>
<proteinExistence type="inferred from homology"/>
<evidence type="ECO:0000256" key="3">
    <source>
        <dbReference type="ARBA" id="ARBA00022516"/>
    </source>
</evidence>
<keyword evidence="7" id="KW-0443">Lipid metabolism</keyword>
<gene>
    <name evidence="13" type="primary">pgsA_1</name>
    <name evidence="13" type="ORF">BN1051_00918</name>
</gene>
<evidence type="ECO:0000256" key="2">
    <source>
        <dbReference type="ARBA" id="ARBA00010441"/>
    </source>
</evidence>
<feature type="transmembrane region" description="Helical" evidence="12">
    <location>
        <begin position="21"/>
        <end position="44"/>
    </location>
</feature>
<evidence type="ECO:0000256" key="5">
    <source>
        <dbReference type="ARBA" id="ARBA00022692"/>
    </source>
</evidence>
<name>A0A078MMU6_9MICC</name>
<dbReference type="InterPro" id="IPR000462">
    <property type="entry name" value="CDP-OH_P_trans"/>
</dbReference>
<reference evidence="13" key="1">
    <citation type="submission" date="2014-07" db="EMBL/GenBank/DDBJ databases">
        <authorList>
            <person name="Urmite Genomes Urmite Genomes"/>
        </authorList>
    </citation>
    <scope>NUCLEOTIDE SEQUENCE</scope>
    <source>
        <strain evidence="13">11W110_air</strain>
    </source>
</reference>
<keyword evidence="5 12" id="KW-0812">Transmembrane</keyword>
<dbReference type="GO" id="GO:0008444">
    <property type="term" value="F:CDP-diacylglycerol-glycerol-3-phosphate 3-phosphatidyltransferase activity"/>
    <property type="evidence" value="ECO:0007669"/>
    <property type="project" value="InterPro"/>
</dbReference>
<dbReference type="PROSITE" id="PS00379">
    <property type="entry name" value="CDP_ALCOHOL_P_TRANSF"/>
    <property type="match status" value="1"/>
</dbReference>
<evidence type="ECO:0000256" key="1">
    <source>
        <dbReference type="ARBA" id="ARBA00004141"/>
    </source>
</evidence>
<feature type="transmembrane region" description="Helical" evidence="12">
    <location>
        <begin position="172"/>
        <end position="191"/>
    </location>
</feature>